<dbReference type="STRING" id="1802117.A3J54_00560"/>
<dbReference type="Proteomes" id="UP000176576">
    <property type="component" value="Unassembled WGS sequence"/>
</dbReference>
<name>A0A1G2G8L6_9BACT</name>
<dbReference type="InterPro" id="IPR007445">
    <property type="entry name" value="PilO"/>
</dbReference>
<dbReference type="Pfam" id="PF04350">
    <property type="entry name" value="PilO"/>
    <property type="match status" value="1"/>
</dbReference>
<accession>A0A1G2G8L6</accession>
<dbReference type="AlphaFoldDB" id="A0A1G2G8L6"/>
<dbReference type="GO" id="GO:0043107">
    <property type="term" value="P:type IV pilus-dependent motility"/>
    <property type="evidence" value="ECO:0007669"/>
    <property type="project" value="InterPro"/>
</dbReference>
<dbReference type="Gene3D" id="3.30.70.60">
    <property type="match status" value="1"/>
</dbReference>
<evidence type="ECO:0008006" key="3">
    <source>
        <dbReference type="Google" id="ProtNLM"/>
    </source>
</evidence>
<reference evidence="1 2" key="1">
    <citation type="journal article" date="2016" name="Nat. Commun.">
        <title>Thousands of microbial genomes shed light on interconnected biogeochemical processes in an aquifer system.</title>
        <authorList>
            <person name="Anantharaman K."/>
            <person name="Brown C.T."/>
            <person name="Hug L.A."/>
            <person name="Sharon I."/>
            <person name="Castelle C.J."/>
            <person name="Probst A.J."/>
            <person name="Thomas B.C."/>
            <person name="Singh A."/>
            <person name="Wilkins M.J."/>
            <person name="Karaoz U."/>
            <person name="Brodie E.L."/>
            <person name="Williams K.H."/>
            <person name="Hubbard S.S."/>
            <person name="Banfield J.F."/>
        </authorList>
    </citation>
    <scope>NUCLEOTIDE SEQUENCE [LARGE SCALE GENOMIC DNA]</scope>
</reference>
<evidence type="ECO:0000313" key="1">
    <source>
        <dbReference type="EMBL" id="OGZ46320.1"/>
    </source>
</evidence>
<sequence length="180" mass="19812">MVHIIISLALVGGGVFLLRSYVQPELAKVQSIRAEQAVVEDAIKNAREVIRLRDELLTRYNSIDPAAIDKIRKFLPANSALSDLFIDVNTMAAQSGIRISNISFSENDPPPARLPEVGNALTITLGVEGSYEQFRSFLGLLEKNLRLIDVVSINLTQKPAGAGMGFTILLKAYYQERTIL</sequence>
<dbReference type="EMBL" id="MHNN01000011">
    <property type="protein sequence ID" value="OGZ46320.1"/>
    <property type="molecule type" value="Genomic_DNA"/>
</dbReference>
<dbReference type="InterPro" id="IPR014717">
    <property type="entry name" value="Transl_elong_EF1B/ribsomal_bS6"/>
</dbReference>
<organism evidence="1 2">
    <name type="scientific">Candidatus Ryanbacteria bacterium RIFCSPHIGHO2_02_FULL_45_13b</name>
    <dbReference type="NCBI Taxonomy" id="1802117"/>
    <lineage>
        <taxon>Bacteria</taxon>
        <taxon>Candidatus Ryaniibacteriota</taxon>
    </lineage>
</organism>
<protein>
    <recommendedName>
        <fullName evidence="3">Pilus assembly protein PilO</fullName>
    </recommendedName>
</protein>
<proteinExistence type="predicted"/>
<comment type="caution">
    <text evidence="1">The sequence shown here is derived from an EMBL/GenBank/DDBJ whole genome shotgun (WGS) entry which is preliminary data.</text>
</comment>
<gene>
    <name evidence="1" type="ORF">A3J54_00560</name>
</gene>
<dbReference type="GO" id="GO:0043683">
    <property type="term" value="P:type IV pilus assembly"/>
    <property type="evidence" value="ECO:0007669"/>
    <property type="project" value="InterPro"/>
</dbReference>
<evidence type="ECO:0000313" key="2">
    <source>
        <dbReference type="Proteomes" id="UP000176576"/>
    </source>
</evidence>